<evidence type="ECO:0000256" key="4">
    <source>
        <dbReference type="ARBA" id="ARBA00022559"/>
    </source>
</evidence>
<evidence type="ECO:0000256" key="10">
    <source>
        <dbReference type="ARBA" id="ARBA00038489"/>
    </source>
</evidence>
<organism evidence="14 15">
    <name type="scientific">Deinococcus ruber</name>
    <dbReference type="NCBI Taxonomy" id="1848197"/>
    <lineage>
        <taxon>Bacteria</taxon>
        <taxon>Thermotogati</taxon>
        <taxon>Deinococcota</taxon>
        <taxon>Deinococci</taxon>
        <taxon>Deinococcales</taxon>
        <taxon>Deinococcaceae</taxon>
        <taxon>Deinococcus</taxon>
    </lineage>
</organism>
<evidence type="ECO:0000256" key="2">
    <source>
        <dbReference type="ARBA" id="ARBA00011245"/>
    </source>
</evidence>
<dbReference type="Pfam" id="PF00578">
    <property type="entry name" value="AhpC-TSA"/>
    <property type="match status" value="1"/>
</dbReference>
<comment type="caution">
    <text evidence="14">The sequence shown here is derived from an EMBL/GenBank/DDBJ whole genome shotgun (WGS) entry which is preliminary data.</text>
</comment>
<dbReference type="PANTHER" id="PTHR42801">
    <property type="entry name" value="THIOREDOXIN-DEPENDENT PEROXIDE REDUCTASE"/>
    <property type="match status" value="1"/>
</dbReference>
<dbReference type="GO" id="GO:0034599">
    <property type="term" value="P:cellular response to oxidative stress"/>
    <property type="evidence" value="ECO:0007669"/>
    <property type="project" value="TreeGrafter"/>
</dbReference>
<evidence type="ECO:0000256" key="8">
    <source>
        <dbReference type="ARBA" id="ARBA00023284"/>
    </source>
</evidence>
<proteinExistence type="inferred from homology"/>
<dbReference type="CDD" id="cd03017">
    <property type="entry name" value="PRX_BCP"/>
    <property type="match status" value="1"/>
</dbReference>
<dbReference type="AlphaFoldDB" id="A0A918C0L4"/>
<evidence type="ECO:0000256" key="11">
    <source>
        <dbReference type="ARBA" id="ARBA00049091"/>
    </source>
</evidence>
<keyword evidence="4" id="KW-0575">Peroxidase</keyword>
<evidence type="ECO:0000256" key="5">
    <source>
        <dbReference type="ARBA" id="ARBA00022862"/>
    </source>
</evidence>
<evidence type="ECO:0000256" key="9">
    <source>
        <dbReference type="ARBA" id="ARBA00032824"/>
    </source>
</evidence>
<protein>
    <recommendedName>
        <fullName evidence="3">thioredoxin-dependent peroxiredoxin</fullName>
        <ecNumber evidence="3">1.11.1.24</ecNumber>
    </recommendedName>
    <alternativeName>
        <fullName evidence="9">Thioredoxin peroxidase</fullName>
    </alternativeName>
</protein>
<dbReference type="InterPro" id="IPR050924">
    <property type="entry name" value="Peroxiredoxin_BCP/PrxQ"/>
</dbReference>
<comment type="function">
    <text evidence="1">Thiol-specific peroxidase that catalyzes the reduction of hydrogen peroxide and organic hydroperoxides to water and alcohols, respectively. Plays a role in cell protection against oxidative stress by detoxifying peroxides and as sensor of hydrogen peroxide-mediated signaling events.</text>
</comment>
<gene>
    <name evidence="14" type="ORF">GCM10008957_10310</name>
</gene>
<dbReference type="SUPFAM" id="SSF52833">
    <property type="entry name" value="Thioredoxin-like"/>
    <property type="match status" value="1"/>
</dbReference>
<evidence type="ECO:0000256" key="3">
    <source>
        <dbReference type="ARBA" id="ARBA00013017"/>
    </source>
</evidence>
<dbReference type="Proteomes" id="UP000603865">
    <property type="component" value="Unassembled WGS sequence"/>
</dbReference>
<dbReference type="PANTHER" id="PTHR42801:SF4">
    <property type="entry name" value="AHPC_TSA FAMILY PROTEIN"/>
    <property type="match status" value="1"/>
</dbReference>
<evidence type="ECO:0000256" key="6">
    <source>
        <dbReference type="ARBA" id="ARBA00023002"/>
    </source>
</evidence>
<evidence type="ECO:0000256" key="1">
    <source>
        <dbReference type="ARBA" id="ARBA00003330"/>
    </source>
</evidence>
<comment type="similarity">
    <text evidence="10">Belongs to the peroxiredoxin family. BCP/PrxQ subfamily.</text>
</comment>
<feature type="region of interest" description="Disordered" evidence="12">
    <location>
        <begin position="1"/>
        <end position="39"/>
    </location>
</feature>
<dbReference type="EMBL" id="BMQL01000004">
    <property type="protein sequence ID" value="GGQ99638.1"/>
    <property type="molecule type" value="Genomic_DNA"/>
</dbReference>
<evidence type="ECO:0000256" key="7">
    <source>
        <dbReference type="ARBA" id="ARBA00023157"/>
    </source>
</evidence>
<dbReference type="EC" id="1.11.1.24" evidence="3"/>
<reference evidence="14" key="1">
    <citation type="journal article" date="2014" name="Int. J. Syst. Evol. Microbiol.">
        <title>Complete genome sequence of Corynebacterium casei LMG S-19264T (=DSM 44701T), isolated from a smear-ripened cheese.</title>
        <authorList>
            <consortium name="US DOE Joint Genome Institute (JGI-PGF)"/>
            <person name="Walter F."/>
            <person name="Albersmeier A."/>
            <person name="Kalinowski J."/>
            <person name="Ruckert C."/>
        </authorList>
    </citation>
    <scope>NUCLEOTIDE SEQUENCE</scope>
    <source>
        <strain evidence="14">JCM 31311</strain>
    </source>
</reference>
<feature type="compositionally biased region" description="Low complexity" evidence="12">
    <location>
        <begin position="15"/>
        <end position="28"/>
    </location>
</feature>
<comment type="subunit">
    <text evidence="2">Monomer.</text>
</comment>
<evidence type="ECO:0000313" key="15">
    <source>
        <dbReference type="Proteomes" id="UP000603865"/>
    </source>
</evidence>
<keyword evidence="6" id="KW-0560">Oxidoreductase</keyword>
<keyword evidence="5" id="KW-0049">Antioxidant</keyword>
<dbReference type="Gene3D" id="3.40.30.10">
    <property type="entry name" value="Glutaredoxin"/>
    <property type="match status" value="1"/>
</dbReference>
<evidence type="ECO:0000259" key="13">
    <source>
        <dbReference type="PROSITE" id="PS51352"/>
    </source>
</evidence>
<dbReference type="InterPro" id="IPR000866">
    <property type="entry name" value="AhpC/TSA"/>
</dbReference>
<accession>A0A918C0L4</accession>
<dbReference type="PROSITE" id="PS51352">
    <property type="entry name" value="THIOREDOXIN_2"/>
    <property type="match status" value="1"/>
</dbReference>
<comment type="catalytic activity">
    <reaction evidence="11">
        <text>a hydroperoxide + [thioredoxin]-dithiol = an alcohol + [thioredoxin]-disulfide + H2O</text>
        <dbReference type="Rhea" id="RHEA:62620"/>
        <dbReference type="Rhea" id="RHEA-COMP:10698"/>
        <dbReference type="Rhea" id="RHEA-COMP:10700"/>
        <dbReference type="ChEBI" id="CHEBI:15377"/>
        <dbReference type="ChEBI" id="CHEBI:29950"/>
        <dbReference type="ChEBI" id="CHEBI:30879"/>
        <dbReference type="ChEBI" id="CHEBI:35924"/>
        <dbReference type="ChEBI" id="CHEBI:50058"/>
        <dbReference type="EC" id="1.11.1.24"/>
    </reaction>
</comment>
<keyword evidence="8" id="KW-0676">Redox-active center</keyword>
<dbReference type="GO" id="GO:0008379">
    <property type="term" value="F:thioredoxin peroxidase activity"/>
    <property type="evidence" value="ECO:0007669"/>
    <property type="project" value="TreeGrafter"/>
</dbReference>
<evidence type="ECO:0000313" key="14">
    <source>
        <dbReference type="EMBL" id="GGQ99638.1"/>
    </source>
</evidence>
<keyword evidence="7" id="KW-1015">Disulfide bond</keyword>
<sequence length="197" mass="21569">MGQTQAATDLPPNPNRTRTPSNPQTPSRYPNPMSELPTEEVKLHPGDVFPSFSLPSADGQHALSDYAGKYVVLYVYPKDDTPGCTKEACDFRDNMQLRQHGAQVLGLSRDDASSHADFAEKFSLPFPLLSDPDAEFMRQIGSYGTKVLYGKTSEGVKRSTFLIGPDGRLVKAWYAVKVEGHADSVVKAIEADRNAHG</sequence>
<feature type="domain" description="Thioredoxin" evidence="13">
    <location>
        <begin position="43"/>
        <end position="194"/>
    </location>
</feature>
<evidence type="ECO:0000256" key="12">
    <source>
        <dbReference type="SAM" id="MobiDB-lite"/>
    </source>
</evidence>
<dbReference type="InterPro" id="IPR036249">
    <property type="entry name" value="Thioredoxin-like_sf"/>
</dbReference>
<reference evidence="14" key="2">
    <citation type="submission" date="2020-09" db="EMBL/GenBank/DDBJ databases">
        <authorList>
            <person name="Sun Q."/>
            <person name="Ohkuma M."/>
        </authorList>
    </citation>
    <scope>NUCLEOTIDE SEQUENCE</scope>
    <source>
        <strain evidence="14">JCM 31311</strain>
    </source>
</reference>
<dbReference type="GO" id="GO:0045454">
    <property type="term" value="P:cell redox homeostasis"/>
    <property type="evidence" value="ECO:0007669"/>
    <property type="project" value="TreeGrafter"/>
</dbReference>
<name>A0A918C0L4_9DEIO</name>
<keyword evidence="15" id="KW-1185">Reference proteome</keyword>
<dbReference type="InterPro" id="IPR013766">
    <property type="entry name" value="Thioredoxin_domain"/>
</dbReference>
<dbReference type="FunFam" id="3.40.30.10:FF:000007">
    <property type="entry name" value="Thioredoxin-dependent thiol peroxidase"/>
    <property type="match status" value="1"/>
</dbReference>
<dbReference type="GO" id="GO:0005737">
    <property type="term" value="C:cytoplasm"/>
    <property type="evidence" value="ECO:0007669"/>
    <property type="project" value="TreeGrafter"/>
</dbReference>